<evidence type="ECO:0000313" key="2">
    <source>
        <dbReference type="Proteomes" id="UP000760668"/>
    </source>
</evidence>
<reference evidence="1" key="1">
    <citation type="journal article" date="2021" name="PeerJ">
        <title>Extensive microbial diversity within the chicken gut microbiome revealed by metagenomics and culture.</title>
        <authorList>
            <person name="Gilroy R."/>
            <person name="Ravi A."/>
            <person name="Getino M."/>
            <person name="Pursley I."/>
            <person name="Horton D.L."/>
            <person name="Alikhan N.F."/>
            <person name="Baker D."/>
            <person name="Gharbi K."/>
            <person name="Hall N."/>
            <person name="Watson M."/>
            <person name="Adriaenssens E.M."/>
            <person name="Foster-Nyarko E."/>
            <person name="Jarju S."/>
            <person name="Secka A."/>
            <person name="Antonio M."/>
            <person name="Oren A."/>
            <person name="Chaudhuri R.R."/>
            <person name="La Ragione R."/>
            <person name="Hildebrand F."/>
            <person name="Pallen M.J."/>
        </authorList>
    </citation>
    <scope>NUCLEOTIDE SEQUENCE</scope>
    <source>
        <strain evidence="1">CHK179-5677</strain>
    </source>
</reference>
<proteinExistence type="predicted"/>
<evidence type="ECO:0000313" key="1">
    <source>
        <dbReference type="EMBL" id="HJG85821.1"/>
    </source>
</evidence>
<reference evidence="1" key="2">
    <citation type="submission" date="2021-09" db="EMBL/GenBank/DDBJ databases">
        <authorList>
            <person name="Gilroy R."/>
        </authorList>
    </citation>
    <scope>NUCLEOTIDE SEQUENCE</scope>
    <source>
        <strain evidence="1">CHK179-5677</strain>
    </source>
</reference>
<protein>
    <submittedName>
        <fullName evidence="1">Uncharacterized protein</fullName>
    </submittedName>
</protein>
<accession>A0A921SRT5</accession>
<dbReference type="RefSeq" id="WP_191540579.1">
    <property type="nucleotide sequence ID" value="NZ_DYUC01000018.1"/>
</dbReference>
<name>A0A921SRT5_9FIRM</name>
<sequence>MESSADSRLSKGLSNGWQVVPKQWVESMLRNQPKWEVELAIVNFRYAPQGLSPQQQDKRSMVISQRMVEAGFACVLTAQLKGRTVLLICSIHPAATEEEIRYTIQLLDKYAVR</sequence>
<dbReference type="Gene3D" id="3.90.1150.170">
    <property type="match status" value="1"/>
</dbReference>
<gene>
    <name evidence="1" type="ORF">K8V01_02140</name>
</gene>
<comment type="caution">
    <text evidence="1">The sequence shown here is derived from an EMBL/GenBank/DDBJ whole genome shotgun (WGS) entry which is preliminary data.</text>
</comment>
<dbReference type="AlphaFoldDB" id="A0A921SRT5"/>
<dbReference type="EMBL" id="DYUC01000018">
    <property type="protein sequence ID" value="HJG85821.1"/>
    <property type="molecule type" value="Genomic_DNA"/>
</dbReference>
<dbReference type="SUPFAM" id="SSF53383">
    <property type="entry name" value="PLP-dependent transferases"/>
    <property type="match status" value="1"/>
</dbReference>
<dbReference type="InterPro" id="IPR015424">
    <property type="entry name" value="PyrdxlP-dep_Trfase"/>
</dbReference>
<organism evidence="1 2">
    <name type="scientific">Pseudoflavonifractor capillosus</name>
    <dbReference type="NCBI Taxonomy" id="106588"/>
    <lineage>
        <taxon>Bacteria</taxon>
        <taxon>Bacillati</taxon>
        <taxon>Bacillota</taxon>
        <taxon>Clostridia</taxon>
        <taxon>Eubacteriales</taxon>
        <taxon>Oscillospiraceae</taxon>
        <taxon>Pseudoflavonifractor</taxon>
    </lineage>
</organism>
<dbReference type="Proteomes" id="UP000760668">
    <property type="component" value="Unassembled WGS sequence"/>
</dbReference>